<feature type="transmembrane region" description="Helical" evidence="1">
    <location>
        <begin position="33"/>
        <end position="54"/>
    </location>
</feature>
<keyword evidence="1" id="KW-0472">Membrane</keyword>
<keyword evidence="1" id="KW-1133">Transmembrane helix</keyword>
<sequence>MEVKMDIIKTVAFVSSTLITLILVLIFVLNWKIFDIAILLAIGVIFIVGSIWGYKQMYSEDD</sequence>
<proteinExistence type="predicted"/>
<gene>
    <name evidence="2" type="ORF">NBRC116591_16420</name>
</gene>
<evidence type="ECO:0000313" key="2">
    <source>
        <dbReference type="EMBL" id="GAA6167832.1"/>
    </source>
</evidence>
<keyword evidence="1" id="KW-0812">Transmembrane</keyword>
<dbReference type="EMBL" id="BAABWN010000004">
    <property type="protein sequence ID" value="GAA6167832.1"/>
    <property type="molecule type" value="Genomic_DNA"/>
</dbReference>
<protein>
    <submittedName>
        <fullName evidence="2">Uncharacterized protein</fullName>
    </submittedName>
</protein>
<name>A0ABQ0A870_9GAMM</name>
<organism evidence="2 3">
    <name type="scientific">Sessilibacter corallicola</name>
    <dbReference type="NCBI Taxonomy" id="2904075"/>
    <lineage>
        <taxon>Bacteria</taxon>
        <taxon>Pseudomonadati</taxon>
        <taxon>Pseudomonadota</taxon>
        <taxon>Gammaproteobacteria</taxon>
        <taxon>Cellvibrionales</taxon>
        <taxon>Cellvibrionaceae</taxon>
        <taxon>Sessilibacter</taxon>
    </lineage>
</organism>
<reference evidence="2 3" key="1">
    <citation type="submission" date="2024-04" db="EMBL/GenBank/DDBJ databases">
        <title>Draft genome sequence of Sessilibacter corallicola NBRC 116591.</title>
        <authorList>
            <person name="Miyakawa T."/>
            <person name="Kusuya Y."/>
            <person name="Miura T."/>
        </authorList>
    </citation>
    <scope>NUCLEOTIDE SEQUENCE [LARGE SCALE GENOMIC DNA]</scope>
    <source>
        <strain evidence="2 3">KU-00831-HH</strain>
    </source>
</reference>
<feature type="transmembrane region" description="Helical" evidence="1">
    <location>
        <begin position="7"/>
        <end position="27"/>
    </location>
</feature>
<dbReference type="Proteomes" id="UP001465153">
    <property type="component" value="Unassembled WGS sequence"/>
</dbReference>
<keyword evidence="3" id="KW-1185">Reference proteome</keyword>
<comment type="caution">
    <text evidence="2">The sequence shown here is derived from an EMBL/GenBank/DDBJ whole genome shotgun (WGS) entry which is preliminary data.</text>
</comment>
<evidence type="ECO:0000313" key="3">
    <source>
        <dbReference type="Proteomes" id="UP001465153"/>
    </source>
</evidence>
<accession>A0ABQ0A870</accession>
<evidence type="ECO:0000256" key="1">
    <source>
        <dbReference type="SAM" id="Phobius"/>
    </source>
</evidence>